<reference evidence="9" key="1">
    <citation type="journal article" date="2019" name="Int. J. Syst. Evol. Microbiol.">
        <title>The Global Catalogue of Microorganisms (GCM) 10K type strain sequencing project: providing services to taxonomists for standard genome sequencing and annotation.</title>
        <authorList>
            <consortium name="The Broad Institute Genomics Platform"/>
            <consortium name="The Broad Institute Genome Sequencing Center for Infectious Disease"/>
            <person name="Wu L."/>
            <person name="Ma J."/>
        </authorList>
    </citation>
    <scope>NUCLEOTIDE SEQUENCE [LARGE SCALE GENOMIC DNA]</scope>
    <source>
        <strain evidence="9">JCM 6242</strain>
    </source>
</reference>
<evidence type="ECO:0000313" key="8">
    <source>
        <dbReference type="EMBL" id="GAA2845924.1"/>
    </source>
</evidence>
<dbReference type="RefSeq" id="WP_344966828.1">
    <property type="nucleotide sequence ID" value="NZ_BAAAVI010000001.1"/>
</dbReference>
<protein>
    <submittedName>
        <fullName evidence="8">MFS transporter</fullName>
    </submittedName>
</protein>
<gene>
    <name evidence="8" type="ORF">GCM10010517_02460</name>
</gene>
<dbReference type="PANTHER" id="PTHR23513:SF6">
    <property type="entry name" value="MAJOR FACILITATOR SUPERFAMILY ASSOCIATED DOMAIN-CONTAINING PROTEIN"/>
    <property type="match status" value="1"/>
</dbReference>
<proteinExistence type="predicted"/>
<feature type="transmembrane region" description="Helical" evidence="6">
    <location>
        <begin position="77"/>
        <end position="99"/>
    </location>
</feature>
<name>A0ABP6I591_9ACTN</name>
<feature type="domain" description="Major facilitator superfamily (MFS) profile" evidence="7">
    <location>
        <begin position="213"/>
        <end position="413"/>
    </location>
</feature>
<feature type="transmembrane region" description="Helical" evidence="6">
    <location>
        <begin position="51"/>
        <end position="71"/>
    </location>
</feature>
<feature type="transmembrane region" description="Helical" evidence="6">
    <location>
        <begin position="316"/>
        <end position="338"/>
    </location>
</feature>
<dbReference type="SUPFAM" id="SSF103473">
    <property type="entry name" value="MFS general substrate transporter"/>
    <property type="match status" value="1"/>
</dbReference>
<dbReference type="CDD" id="cd06173">
    <property type="entry name" value="MFS_MefA_like"/>
    <property type="match status" value="1"/>
</dbReference>
<keyword evidence="2" id="KW-1003">Cell membrane</keyword>
<feature type="transmembrane region" description="Helical" evidence="6">
    <location>
        <begin position="350"/>
        <end position="370"/>
    </location>
</feature>
<dbReference type="Gene3D" id="1.20.1250.20">
    <property type="entry name" value="MFS general substrate transporter like domains"/>
    <property type="match status" value="1"/>
</dbReference>
<keyword evidence="9" id="KW-1185">Reference proteome</keyword>
<comment type="caution">
    <text evidence="8">The sequence shown here is derived from an EMBL/GenBank/DDBJ whole genome shotgun (WGS) entry which is preliminary data.</text>
</comment>
<comment type="subcellular location">
    <subcellularLocation>
        <location evidence="1">Cell membrane</location>
        <topology evidence="1">Multi-pass membrane protein</topology>
    </subcellularLocation>
</comment>
<evidence type="ECO:0000256" key="6">
    <source>
        <dbReference type="SAM" id="Phobius"/>
    </source>
</evidence>
<feature type="transmembrane region" description="Helical" evidence="6">
    <location>
        <begin position="20"/>
        <end position="44"/>
    </location>
</feature>
<keyword evidence="3 6" id="KW-0812">Transmembrane</keyword>
<evidence type="ECO:0000313" key="9">
    <source>
        <dbReference type="Proteomes" id="UP001500831"/>
    </source>
</evidence>
<evidence type="ECO:0000259" key="7">
    <source>
        <dbReference type="PROSITE" id="PS50850"/>
    </source>
</evidence>
<dbReference type="PROSITE" id="PS50850">
    <property type="entry name" value="MFS"/>
    <property type="match status" value="1"/>
</dbReference>
<organism evidence="8 9">
    <name type="scientific">Streptosporangium fragile</name>
    <dbReference type="NCBI Taxonomy" id="46186"/>
    <lineage>
        <taxon>Bacteria</taxon>
        <taxon>Bacillati</taxon>
        <taxon>Actinomycetota</taxon>
        <taxon>Actinomycetes</taxon>
        <taxon>Streptosporangiales</taxon>
        <taxon>Streptosporangiaceae</taxon>
        <taxon>Streptosporangium</taxon>
    </lineage>
</organism>
<dbReference type="InterPro" id="IPR011701">
    <property type="entry name" value="MFS"/>
</dbReference>
<evidence type="ECO:0000256" key="4">
    <source>
        <dbReference type="ARBA" id="ARBA00022989"/>
    </source>
</evidence>
<sequence length="413" mass="41645">MSETGARFPDGSFLAYWSALGVSQFGTAVSMMAIPLIAAVTIGVTPGQMTWLVAMELAPALLVRIPAAAWSDRLRRRLPLMIACNLAEAVIMGAIPLLWWRGQLSFLTLLPLVAAASLVAGVHSSLSSPVLVQIVPREHLVDANGKTSATRSVADISGPAAGGALMAVLSAPLVVLVDAASFLASALLLTRVRVPEAAGPAGERAARGTVRHVVRLAAVLARRSGVQAMVALSCVQGVMQPILTLFMVRELELGPTAIGLLLSLGAVGGIGGGLLAGRVMGRYGPGRTLALGALVSACSPAALPFCGPGLSGAAGVVLFELASSFGGTILIATAFGALQGAAPEGKVATVMALAGTSLQVGALAGVLAGGALGTVAGLRATVAIAAALMILALIPQIVRWYAARWEVDTVPVG</sequence>
<feature type="transmembrane region" description="Helical" evidence="6">
    <location>
        <begin position="376"/>
        <end position="394"/>
    </location>
</feature>
<evidence type="ECO:0000256" key="3">
    <source>
        <dbReference type="ARBA" id="ARBA00022692"/>
    </source>
</evidence>
<dbReference type="InterPro" id="IPR036259">
    <property type="entry name" value="MFS_trans_sf"/>
</dbReference>
<dbReference type="Pfam" id="PF07690">
    <property type="entry name" value="MFS_1"/>
    <property type="match status" value="1"/>
</dbReference>
<feature type="transmembrane region" description="Helical" evidence="6">
    <location>
        <begin position="254"/>
        <end position="277"/>
    </location>
</feature>
<feature type="transmembrane region" description="Helical" evidence="6">
    <location>
        <begin position="289"/>
        <end position="310"/>
    </location>
</feature>
<dbReference type="Proteomes" id="UP001500831">
    <property type="component" value="Unassembled WGS sequence"/>
</dbReference>
<feature type="transmembrane region" description="Helical" evidence="6">
    <location>
        <begin position="164"/>
        <end position="189"/>
    </location>
</feature>
<feature type="transmembrane region" description="Helical" evidence="6">
    <location>
        <begin position="228"/>
        <end position="248"/>
    </location>
</feature>
<keyword evidence="4 6" id="KW-1133">Transmembrane helix</keyword>
<evidence type="ECO:0000256" key="2">
    <source>
        <dbReference type="ARBA" id="ARBA00022475"/>
    </source>
</evidence>
<accession>A0ABP6I591</accession>
<keyword evidence="5 6" id="KW-0472">Membrane</keyword>
<evidence type="ECO:0000256" key="5">
    <source>
        <dbReference type="ARBA" id="ARBA00023136"/>
    </source>
</evidence>
<dbReference type="InterPro" id="IPR020846">
    <property type="entry name" value="MFS_dom"/>
</dbReference>
<evidence type="ECO:0000256" key="1">
    <source>
        <dbReference type="ARBA" id="ARBA00004651"/>
    </source>
</evidence>
<dbReference type="EMBL" id="BAAAVI010000001">
    <property type="protein sequence ID" value="GAA2845924.1"/>
    <property type="molecule type" value="Genomic_DNA"/>
</dbReference>
<dbReference type="PANTHER" id="PTHR23513">
    <property type="entry name" value="INTEGRAL MEMBRANE EFFLUX PROTEIN-RELATED"/>
    <property type="match status" value="1"/>
</dbReference>